<evidence type="ECO:0000313" key="1">
    <source>
        <dbReference type="EMBL" id="GAG45905.1"/>
    </source>
</evidence>
<dbReference type="EMBL" id="BARS01052809">
    <property type="protein sequence ID" value="GAG45905.1"/>
    <property type="molecule type" value="Genomic_DNA"/>
</dbReference>
<proteinExistence type="predicted"/>
<accession>X0XRL9</accession>
<dbReference type="AlphaFoldDB" id="X0XRL9"/>
<reference evidence="1" key="1">
    <citation type="journal article" date="2014" name="Front. Microbiol.">
        <title>High frequency of phylogenetically diverse reductive dehalogenase-homologous genes in deep subseafloor sedimentary metagenomes.</title>
        <authorList>
            <person name="Kawai M."/>
            <person name="Futagami T."/>
            <person name="Toyoda A."/>
            <person name="Takaki Y."/>
            <person name="Nishi S."/>
            <person name="Hori S."/>
            <person name="Arai W."/>
            <person name="Tsubouchi T."/>
            <person name="Morono Y."/>
            <person name="Uchiyama I."/>
            <person name="Ito T."/>
            <person name="Fujiyama A."/>
            <person name="Inagaki F."/>
            <person name="Takami H."/>
        </authorList>
    </citation>
    <scope>NUCLEOTIDE SEQUENCE</scope>
    <source>
        <strain evidence="1">Expedition CK06-06</strain>
    </source>
</reference>
<gene>
    <name evidence="1" type="ORF">S01H1_78459</name>
</gene>
<protein>
    <submittedName>
        <fullName evidence="1">Uncharacterized protein</fullName>
    </submittedName>
</protein>
<organism evidence="1">
    <name type="scientific">marine sediment metagenome</name>
    <dbReference type="NCBI Taxonomy" id="412755"/>
    <lineage>
        <taxon>unclassified sequences</taxon>
        <taxon>metagenomes</taxon>
        <taxon>ecological metagenomes</taxon>
    </lineage>
</organism>
<sequence length="46" mass="5002">YLSQPRERPPYLVSTAHRGGERALVSVGCLCPCFSQISPGIDLVLD</sequence>
<name>X0XRL9_9ZZZZ</name>
<feature type="non-terminal residue" evidence="1">
    <location>
        <position position="1"/>
    </location>
</feature>
<comment type="caution">
    <text evidence="1">The sequence shown here is derived from an EMBL/GenBank/DDBJ whole genome shotgun (WGS) entry which is preliminary data.</text>
</comment>